<protein>
    <submittedName>
        <fullName evidence="1">Uncharacterized protein</fullName>
    </submittedName>
</protein>
<organism evidence="1 2">
    <name type="scientific">Kitasatospora xanthocidica</name>
    <dbReference type="NCBI Taxonomy" id="83382"/>
    <lineage>
        <taxon>Bacteria</taxon>
        <taxon>Bacillati</taxon>
        <taxon>Actinomycetota</taxon>
        <taxon>Actinomycetes</taxon>
        <taxon>Kitasatosporales</taxon>
        <taxon>Streptomycetaceae</taxon>
        <taxon>Kitasatospora</taxon>
    </lineage>
</organism>
<reference evidence="1 2" key="1">
    <citation type="submission" date="2018-08" db="EMBL/GenBank/DDBJ databases">
        <title>Diversity &amp; Physiological Properties of Lignin-Decomposing Actinobacteria from Soil.</title>
        <authorList>
            <person name="Roh S.G."/>
            <person name="Kim S.B."/>
        </authorList>
    </citation>
    <scope>NUCLEOTIDE SEQUENCE [LARGE SCALE GENOMIC DNA]</scope>
    <source>
        <strain evidence="1 2">MMS17-GH009</strain>
    </source>
</reference>
<accession>A0A372ZU24</accession>
<proteinExistence type="predicted"/>
<dbReference type="EMBL" id="QVIG01000001">
    <property type="protein sequence ID" value="RGD59369.1"/>
    <property type="molecule type" value="Genomic_DNA"/>
</dbReference>
<sequence length="104" mass="10583">MSWQTQEYGTAIRSRAASSSDLRGGWWGASPACGQGFGASGALCGVVLEGALAVADEGGEVGVVGAPVQAMFRWTLSVVVMVKSVSGNSSVSFLARSVSGVWAR</sequence>
<gene>
    <name evidence="1" type="ORF">DR950_17655</name>
</gene>
<dbReference type="AlphaFoldDB" id="A0A372ZU24"/>
<evidence type="ECO:0000313" key="2">
    <source>
        <dbReference type="Proteomes" id="UP000263377"/>
    </source>
</evidence>
<name>A0A372ZU24_9ACTN</name>
<keyword evidence="2" id="KW-1185">Reference proteome</keyword>
<comment type="caution">
    <text evidence="1">The sequence shown here is derived from an EMBL/GenBank/DDBJ whole genome shotgun (WGS) entry which is preliminary data.</text>
</comment>
<evidence type="ECO:0000313" key="1">
    <source>
        <dbReference type="EMBL" id="RGD59369.1"/>
    </source>
</evidence>
<dbReference type="Proteomes" id="UP000263377">
    <property type="component" value="Unassembled WGS sequence"/>
</dbReference>